<evidence type="ECO:0000313" key="1">
    <source>
        <dbReference type="EMBL" id="GAA1224477.1"/>
    </source>
</evidence>
<reference evidence="1 2" key="1">
    <citation type="journal article" date="2019" name="Int. J. Syst. Evol. Microbiol.">
        <title>The Global Catalogue of Microorganisms (GCM) 10K type strain sequencing project: providing services to taxonomists for standard genome sequencing and annotation.</title>
        <authorList>
            <consortium name="The Broad Institute Genomics Platform"/>
            <consortium name="The Broad Institute Genome Sequencing Center for Infectious Disease"/>
            <person name="Wu L."/>
            <person name="Ma J."/>
        </authorList>
    </citation>
    <scope>NUCLEOTIDE SEQUENCE [LARGE SCALE GENOMIC DNA]</scope>
    <source>
        <strain evidence="1 2">JCM 12762</strain>
    </source>
</reference>
<accession>A0ABN1VZD5</accession>
<evidence type="ECO:0000313" key="2">
    <source>
        <dbReference type="Proteomes" id="UP001500943"/>
    </source>
</evidence>
<protein>
    <submittedName>
        <fullName evidence="1">Uncharacterized protein</fullName>
    </submittedName>
</protein>
<keyword evidence="2" id="KW-1185">Reference proteome</keyword>
<name>A0ABN1VZD5_9MICO</name>
<gene>
    <name evidence="1" type="ORF">GCM10009655_24240</name>
</gene>
<organism evidence="1 2">
    <name type="scientific">Rhodoglobus aureus</name>
    <dbReference type="NCBI Taxonomy" id="191497"/>
    <lineage>
        <taxon>Bacteria</taxon>
        <taxon>Bacillati</taxon>
        <taxon>Actinomycetota</taxon>
        <taxon>Actinomycetes</taxon>
        <taxon>Micrococcales</taxon>
        <taxon>Microbacteriaceae</taxon>
        <taxon>Rhodoglobus</taxon>
    </lineage>
</organism>
<comment type="caution">
    <text evidence="1">The sequence shown here is derived from an EMBL/GenBank/DDBJ whole genome shotgun (WGS) entry which is preliminary data.</text>
</comment>
<dbReference type="RefSeq" id="WP_343926205.1">
    <property type="nucleotide sequence ID" value="NZ_BAAAKW010000058.1"/>
</dbReference>
<sequence>MSRTYSARNLRKFDRNIFATGLPYADRVLETVPFCWMCPAVIGNRTREHVFARSLLREFPPELTIVSPIRYTSPALGSLVASSRGEFPASALVAGAVCATCNNGWMSQLEMDARPYLLDKVAAVEGAAITILARWLAKTAIVINISQPYRLLWSSDRRHQVQTRVPDNLAISLYRVPVPDLNWAQGASVSITVHHPDLDAVKIGNLSTNLTHLCRIQVGTLVGVVVAFPWQLAASTLLMPGQILWSRGTGFEVDLRALPSKDEPFGAPPQFDVVTNAFWAGN</sequence>
<dbReference type="Proteomes" id="UP001500943">
    <property type="component" value="Unassembled WGS sequence"/>
</dbReference>
<dbReference type="EMBL" id="BAAAKW010000058">
    <property type="protein sequence ID" value="GAA1224477.1"/>
    <property type="molecule type" value="Genomic_DNA"/>
</dbReference>
<proteinExistence type="predicted"/>